<dbReference type="InterPro" id="IPR011250">
    <property type="entry name" value="OMP/PagP_B-barrel"/>
</dbReference>
<gene>
    <name evidence="3" type="ORF">A3F84_00805</name>
</gene>
<proteinExistence type="predicted"/>
<name>A0A1F6C5N5_HANXR</name>
<comment type="caution">
    <text evidence="3">The sequence shown here is derived from an EMBL/GenBank/DDBJ whole genome shotgun (WGS) entry which is preliminary data.</text>
</comment>
<evidence type="ECO:0000256" key="1">
    <source>
        <dbReference type="ARBA" id="ARBA00022729"/>
    </source>
</evidence>
<dbReference type="InterPro" id="IPR027385">
    <property type="entry name" value="Beta-barrel_OMP"/>
</dbReference>
<evidence type="ECO:0000313" key="4">
    <source>
        <dbReference type="Proteomes" id="UP000178606"/>
    </source>
</evidence>
<organism evidence="3 4">
    <name type="scientific">Handelsmanbacteria sp. (strain RIFCSPLOWO2_12_FULL_64_10)</name>
    <dbReference type="NCBI Taxonomy" id="1817868"/>
    <lineage>
        <taxon>Bacteria</taxon>
        <taxon>Candidatus Handelsmaniibacteriota</taxon>
    </lineage>
</organism>
<keyword evidence="1" id="KW-0732">Signal</keyword>
<dbReference type="Pfam" id="PF13505">
    <property type="entry name" value="OMP_b-brl"/>
    <property type="match status" value="1"/>
</dbReference>
<feature type="domain" description="Outer membrane protein beta-barrel" evidence="2">
    <location>
        <begin position="2"/>
        <end position="191"/>
    </location>
</feature>
<dbReference type="AlphaFoldDB" id="A0A1F6C5N5"/>
<evidence type="ECO:0000259" key="2">
    <source>
        <dbReference type="Pfam" id="PF13505"/>
    </source>
</evidence>
<evidence type="ECO:0000313" key="3">
    <source>
        <dbReference type="EMBL" id="OGG44398.1"/>
    </source>
</evidence>
<sequence length="226" mass="25897">MLLLTSVLTVGAQEKGRRWGVGTFLSYNVPTFALKDRFSATSKYGGTWQVMLNPKLYMEAEYHRSKFLNGKLAKRPFTWAVDQKPYQSPLASSEMKFNSLAVNLLIFHPEQPTFRAKDFVYYIEVGVGFYNYRAENRNFIYPGQTTKPLDQTLFLQPQIDAQTALSINAGFGAQAFVWDNVALDLRARYNVVMGELRPMYAWGIKTKTIPLQLLDLGAGLKFYFWK</sequence>
<reference evidence="3 4" key="1">
    <citation type="journal article" date="2016" name="Nat. Commun.">
        <title>Thousands of microbial genomes shed light on interconnected biogeochemical processes in an aquifer system.</title>
        <authorList>
            <person name="Anantharaman K."/>
            <person name="Brown C.T."/>
            <person name="Hug L.A."/>
            <person name="Sharon I."/>
            <person name="Castelle C.J."/>
            <person name="Probst A.J."/>
            <person name="Thomas B.C."/>
            <person name="Singh A."/>
            <person name="Wilkins M.J."/>
            <person name="Karaoz U."/>
            <person name="Brodie E.L."/>
            <person name="Williams K.H."/>
            <person name="Hubbard S.S."/>
            <person name="Banfield J.F."/>
        </authorList>
    </citation>
    <scope>NUCLEOTIDE SEQUENCE [LARGE SCALE GENOMIC DNA]</scope>
    <source>
        <strain evidence="4">RIFCSPLOWO2_12_FULL_64_10</strain>
    </source>
</reference>
<dbReference type="Proteomes" id="UP000178606">
    <property type="component" value="Unassembled WGS sequence"/>
</dbReference>
<dbReference type="SUPFAM" id="SSF56925">
    <property type="entry name" value="OMPA-like"/>
    <property type="match status" value="1"/>
</dbReference>
<dbReference type="Gene3D" id="2.40.160.20">
    <property type="match status" value="1"/>
</dbReference>
<dbReference type="EMBL" id="MFKF01000404">
    <property type="protein sequence ID" value="OGG44398.1"/>
    <property type="molecule type" value="Genomic_DNA"/>
</dbReference>
<accession>A0A1F6C5N5</accession>
<protein>
    <recommendedName>
        <fullName evidence="2">Outer membrane protein beta-barrel domain-containing protein</fullName>
    </recommendedName>
</protein>